<dbReference type="VEuPathDB" id="FungiDB:H310_11118"/>
<name>A0A024TQR2_9STRA</name>
<reference evidence="1" key="1">
    <citation type="submission" date="2013-12" db="EMBL/GenBank/DDBJ databases">
        <title>The Genome Sequence of Aphanomyces invadans NJM9701.</title>
        <authorList>
            <consortium name="The Broad Institute Genomics Platform"/>
            <person name="Russ C."/>
            <person name="Tyler B."/>
            <person name="van West P."/>
            <person name="Dieguez-Uribeondo J."/>
            <person name="Young S.K."/>
            <person name="Zeng Q."/>
            <person name="Gargeya S."/>
            <person name="Fitzgerald M."/>
            <person name="Abouelleil A."/>
            <person name="Alvarado L."/>
            <person name="Chapman S.B."/>
            <person name="Gainer-Dewar J."/>
            <person name="Goldberg J."/>
            <person name="Griggs A."/>
            <person name="Gujja S."/>
            <person name="Hansen M."/>
            <person name="Howarth C."/>
            <person name="Imamovic A."/>
            <person name="Ireland A."/>
            <person name="Larimer J."/>
            <person name="McCowan C."/>
            <person name="Murphy C."/>
            <person name="Pearson M."/>
            <person name="Poon T.W."/>
            <person name="Priest M."/>
            <person name="Roberts A."/>
            <person name="Saif S."/>
            <person name="Shea T."/>
            <person name="Sykes S."/>
            <person name="Wortman J."/>
            <person name="Nusbaum C."/>
            <person name="Birren B."/>
        </authorList>
    </citation>
    <scope>NUCLEOTIDE SEQUENCE [LARGE SCALE GENOMIC DNA]</scope>
    <source>
        <strain evidence="1">NJM9701</strain>
    </source>
</reference>
<dbReference type="Gene3D" id="3.30.420.10">
    <property type="entry name" value="Ribonuclease H-like superfamily/Ribonuclease H"/>
    <property type="match status" value="1"/>
</dbReference>
<organism evidence="1">
    <name type="scientific">Aphanomyces invadans</name>
    <dbReference type="NCBI Taxonomy" id="157072"/>
    <lineage>
        <taxon>Eukaryota</taxon>
        <taxon>Sar</taxon>
        <taxon>Stramenopiles</taxon>
        <taxon>Oomycota</taxon>
        <taxon>Saprolegniomycetes</taxon>
        <taxon>Saprolegniales</taxon>
        <taxon>Verrucalvaceae</taxon>
        <taxon>Aphanomyces</taxon>
    </lineage>
</organism>
<dbReference type="EMBL" id="KI913980">
    <property type="protein sequence ID" value="ETV95702.1"/>
    <property type="molecule type" value="Genomic_DNA"/>
</dbReference>
<dbReference type="GeneID" id="20088168"/>
<protein>
    <submittedName>
        <fullName evidence="1">Uncharacterized protein</fullName>
    </submittedName>
</protein>
<dbReference type="GO" id="GO:0003676">
    <property type="term" value="F:nucleic acid binding"/>
    <property type="evidence" value="ECO:0007669"/>
    <property type="project" value="InterPro"/>
</dbReference>
<dbReference type="PANTHER" id="PTHR47169">
    <property type="entry name" value="OS01G0541250 PROTEIN"/>
    <property type="match status" value="1"/>
</dbReference>
<dbReference type="InterPro" id="IPR036397">
    <property type="entry name" value="RNaseH_sf"/>
</dbReference>
<proteinExistence type="predicted"/>
<dbReference type="RefSeq" id="XP_008875895.1">
    <property type="nucleotide sequence ID" value="XM_008877673.1"/>
</dbReference>
<evidence type="ECO:0000313" key="1">
    <source>
        <dbReference type="EMBL" id="ETV95702.1"/>
    </source>
</evidence>
<accession>A0A024TQR2</accession>
<dbReference type="PANTHER" id="PTHR47169:SF2">
    <property type="entry name" value="OS01G0541250 PROTEIN"/>
    <property type="match status" value="1"/>
</dbReference>
<dbReference type="AlphaFoldDB" id="A0A024TQR2"/>
<gene>
    <name evidence="1" type="ORF">H310_11118</name>
</gene>
<sequence length="167" mass="18675">MVTNKKKSKAFSLVQQPPIAPDTNILDLDYFAAIQPLQQKMSVRSIVELVANVVLAFDDLVETMRLFGDNAYKLPHMGKEKLAHKGQLPQNMQYPLDVYLACKKKLAAQDAVAMERAVSAEVEEARCHDELDRQHEYIAQSDSDATDDIISAMAEVGIEPIRINMDS</sequence>